<dbReference type="Gene3D" id="1.20.120.1630">
    <property type="match status" value="1"/>
</dbReference>
<name>A0AA38RFF8_9PEZI</name>
<evidence type="ECO:0000313" key="1">
    <source>
        <dbReference type="EMBL" id="KAJ9144516.1"/>
    </source>
</evidence>
<evidence type="ECO:0008006" key="3">
    <source>
        <dbReference type="Google" id="ProtNLM"/>
    </source>
</evidence>
<dbReference type="Pfam" id="PF06966">
    <property type="entry name" value="DUF1295"/>
    <property type="match status" value="1"/>
</dbReference>
<proteinExistence type="predicted"/>
<sequence length="361" mass="39919">MMSTDHPVAFGSTPFSGRVAVTERGVPHPVHEFQANHTHVHSLSQLVSPGIFQDTLLPSFALHSGLAVLAYATGRATDRLEAKDWLWPLGPVINAWWSSVGRRVAAGGVTLPAALEALSRPERLLLAGVTLWGGRLFYRLASRSARRDSDEPRYEAAKKSEGAQSLWNKAFFTTYLPEAAFQTIISLPFSATFRHQGPVLQGASSALQSVAIGLFGTGLALEVLADWQLEKFRQAGSEDKICREGVWSIVRHPNYLGDIIVHFSFPILLYASDLLTPVALFGPIANYLFLRYIGGDKENEQSQLQRYSEKYPAKKADFDDYRSKENSVWPRLDQVTNPWLWAVAGAGVATVLIEGLSQQWL</sequence>
<protein>
    <recommendedName>
        <fullName evidence="3">Steroid 5-alpha reductase C-terminal domain-containing protein</fullName>
    </recommendedName>
</protein>
<dbReference type="GO" id="GO:0016020">
    <property type="term" value="C:membrane"/>
    <property type="evidence" value="ECO:0007669"/>
    <property type="project" value="TreeGrafter"/>
</dbReference>
<dbReference type="PANTHER" id="PTHR32251:SF15">
    <property type="entry name" value="3-OXO-5-ALPHA-STEROID 4-DEHYDROGENASE (DUF1295)"/>
    <property type="match status" value="1"/>
</dbReference>
<comment type="caution">
    <text evidence="1">The sequence shown here is derived from an EMBL/GenBank/DDBJ whole genome shotgun (WGS) entry which is preliminary data.</text>
</comment>
<dbReference type="PANTHER" id="PTHR32251">
    <property type="entry name" value="3-OXO-5-ALPHA-STEROID 4-DEHYDROGENASE"/>
    <property type="match status" value="1"/>
</dbReference>
<gene>
    <name evidence="1" type="ORF">NKR23_g5926</name>
</gene>
<evidence type="ECO:0000313" key="2">
    <source>
        <dbReference type="Proteomes" id="UP001174694"/>
    </source>
</evidence>
<organism evidence="1 2">
    <name type="scientific">Pleurostoma richardsiae</name>
    <dbReference type="NCBI Taxonomy" id="41990"/>
    <lineage>
        <taxon>Eukaryota</taxon>
        <taxon>Fungi</taxon>
        <taxon>Dikarya</taxon>
        <taxon>Ascomycota</taxon>
        <taxon>Pezizomycotina</taxon>
        <taxon>Sordariomycetes</taxon>
        <taxon>Sordariomycetidae</taxon>
        <taxon>Calosphaeriales</taxon>
        <taxon>Pleurostomataceae</taxon>
        <taxon>Pleurostoma</taxon>
    </lineage>
</organism>
<dbReference type="Proteomes" id="UP001174694">
    <property type="component" value="Unassembled WGS sequence"/>
</dbReference>
<dbReference type="InterPro" id="IPR010721">
    <property type="entry name" value="UstE-like"/>
</dbReference>
<reference evidence="1" key="1">
    <citation type="submission" date="2022-07" db="EMBL/GenBank/DDBJ databases">
        <title>Fungi with potential for degradation of polypropylene.</title>
        <authorList>
            <person name="Gostincar C."/>
        </authorList>
    </citation>
    <scope>NUCLEOTIDE SEQUENCE</scope>
    <source>
        <strain evidence="1">EXF-13308</strain>
    </source>
</reference>
<dbReference type="AlphaFoldDB" id="A0AA38RFF8"/>
<accession>A0AA38RFF8</accession>
<keyword evidence="2" id="KW-1185">Reference proteome</keyword>
<dbReference type="EMBL" id="JANBVO010000016">
    <property type="protein sequence ID" value="KAJ9144516.1"/>
    <property type="molecule type" value="Genomic_DNA"/>
</dbReference>